<feature type="transmembrane region" description="Helical" evidence="7">
    <location>
        <begin position="68"/>
        <end position="85"/>
    </location>
</feature>
<feature type="region of interest" description="Disordered" evidence="6">
    <location>
        <begin position="1"/>
        <end position="20"/>
    </location>
</feature>
<evidence type="ECO:0000256" key="4">
    <source>
        <dbReference type="ARBA" id="ARBA00022989"/>
    </source>
</evidence>
<proteinExistence type="inferred from homology"/>
<dbReference type="GO" id="GO:0015123">
    <property type="term" value="F:acetate transmembrane transporter activity"/>
    <property type="evidence" value="ECO:0007669"/>
    <property type="project" value="TreeGrafter"/>
</dbReference>
<evidence type="ECO:0008006" key="10">
    <source>
        <dbReference type="Google" id="ProtNLM"/>
    </source>
</evidence>
<dbReference type="PANTHER" id="PTHR31123:SF4">
    <property type="entry name" value="PROTEIN ALCS"/>
    <property type="match status" value="1"/>
</dbReference>
<comment type="similarity">
    <text evidence="2">Belongs to the acetate uptake transporter (AceTr) (TC 2.A.96) family.</text>
</comment>
<feature type="transmembrane region" description="Helical" evidence="7">
    <location>
        <begin position="203"/>
        <end position="226"/>
    </location>
</feature>
<organism evidence="8 9">
    <name type="scientific">Teratosphaeria nubilosa</name>
    <dbReference type="NCBI Taxonomy" id="161662"/>
    <lineage>
        <taxon>Eukaryota</taxon>
        <taxon>Fungi</taxon>
        <taxon>Dikarya</taxon>
        <taxon>Ascomycota</taxon>
        <taxon>Pezizomycotina</taxon>
        <taxon>Dothideomycetes</taxon>
        <taxon>Dothideomycetidae</taxon>
        <taxon>Mycosphaerellales</taxon>
        <taxon>Teratosphaeriaceae</taxon>
        <taxon>Teratosphaeria</taxon>
    </lineage>
</organism>
<reference evidence="8" key="1">
    <citation type="journal article" date="2020" name="Stud. Mycol.">
        <title>101 Dothideomycetes genomes: a test case for predicting lifestyles and emergence of pathogens.</title>
        <authorList>
            <person name="Haridas S."/>
            <person name="Albert R."/>
            <person name="Binder M."/>
            <person name="Bloem J."/>
            <person name="Labutti K."/>
            <person name="Salamov A."/>
            <person name="Andreopoulos B."/>
            <person name="Baker S."/>
            <person name="Barry K."/>
            <person name="Bills G."/>
            <person name="Bluhm B."/>
            <person name="Cannon C."/>
            <person name="Castanera R."/>
            <person name="Culley D."/>
            <person name="Daum C."/>
            <person name="Ezra D."/>
            <person name="Gonzalez J."/>
            <person name="Henrissat B."/>
            <person name="Kuo A."/>
            <person name="Liang C."/>
            <person name="Lipzen A."/>
            <person name="Lutzoni F."/>
            <person name="Magnuson J."/>
            <person name="Mondo S."/>
            <person name="Nolan M."/>
            <person name="Ohm R."/>
            <person name="Pangilinan J."/>
            <person name="Park H.-J."/>
            <person name="Ramirez L."/>
            <person name="Alfaro M."/>
            <person name="Sun H."/>
            <person name="Tritt A."/>
            <person name="Yoshinaga Y."/>
            <person name="Zwiers L.-H."/>
            <person name="Turgeon B."/>
            <person name="Goodwin S."/>
            <person name="Spatafora J."/>
            <person name="Crous P."/>
            <person name="Grigoriev I."/>
        </authorList>
    </citation>
    <scope>NUCLEOTIDE SEQUENCE</scope>
    <source>
        <strain evidence="8">CBS 116005</strain>
    </source>
</reference>
<accession>A0A6G1LE64</accession>
<dbReference type="OrthoDB" id="3648309at2759"/>
<keyword evidence="3 7" id="KW-0812">Transmembrane</keyword>
<evidence type="ECO:0000256" key="3">
    <source>
        <dbReference type="ARBA" id="ARBA00022692"/>
    </source>
</evidence>
<evidence type="ECO:0000256" key="2">
    <source>
        <dbReference type="ARBA" id="ARBA00005587"/>
    </source>
</evidence>
<evidence type="ECO:0000256" key="7">
    <source>
        <dbReference type="SAM" id="Phobius"/>
    </source>
</evidence>
<feature type="transmembrane region" description="Helical" evidence="7">
    <location>
        <begin position="176"/>
        <end position="196"/>
    </location>
</feature>
<dbReference type="GO" id="GO:0005886">
    <property type="term" value="C:plasma membrane"/>
    <property type="evidence" value="ECO:0007669"/>
    <property type="project" value="TreeGrafter"/>
</dbReference>
<dbReference type="InterPro" id="IPR000791">
    <property type="entry name" value="Gpr1/Fun34/SatP-like"/>
</dbReference>
<evidence type="ECO:0000256" key="6">
    <source>
        <dbReference type="SAM" id="MobiDB-lite"/>
    </source>
</evidence>
<keyword evidence="5 7" id="KW-0472">Membrane</keyword>
<keyword evidence="9" id="KW-1185">Reference proteome</keyword>
<sequence length="296" mass="31730">MDPKDQSYHPPTPPAHRGAQNVEVTWDTRYKVDEAIPIPRHIFEKVYLNPPVDVKGDFRNILANPTPLGLVGFLTTALPLSFQLMNVGGAGGDGGNAATLGFTVFFGGVLQLIASVMEWFLGNTFSFLVFGTFGAGLLSLAAPNLPAFNLQNYVATHAVTPMALTAAEQAATEREYYSSMAFGILTFGLLTTTYGFCALRTNIIFVSVFFLATTAVLILAGSYWAIAEGNTGAAARMQKAVGAILLVCCVAGWYLLVAALLEVLEFGYALPVGDLSEKLGKKWGKPPSYKDRSKSV</sequence>
<evidence type="ECO:0000256" key="5">
    <source>
        <dbReference type="ARBA" id="ARBA00023136"/>
    </source>
</evidence>
<dbReference type="AlphaFoldDB" id="A0A6G1LE64"/>
<evidence type="ECO:0000313" key="9">
    <source>
        <dbReference type="Proteomes" id="UP000799436"/>
    </source>
</evidence>
<dbReference type="Proteomes" id="UP000799436">
    <property type="component" value="Unassembled WGS sequence"/>
</dbReference>
<gene>
    <name evidence="8" type="ORF">EJ03DRAFT_388637</name>
</gene>
<dbReference type="Pfam" id="PF01184">
    <property type="entry name" value="Gpr1_Fun34_YaaH"/>
    <property type="match status" value="1"/>
</dbReference>
<dbReference type="PANTHER" id="PTHR31123">
    <property type="entry name" value="ACCUMULATION OF DYADS PROTEIN 2-RELATED"/>
    <property type="match status" value="1"/>
</dbReference>
<dbReference type="InterPro" id="IPR051633">
    <property type="entry name" value="AceTr"/>
</dbReference>
<feature type="transmembrane region" description="Helical" evidence="7">
    <location>
        <begin position="241"/>
        <end position="261"/>
    </location>
</feature>
<evidence type="ECO:0000256" key="1">
    <source>
        <dbReference type="ARBA" id="ARBA00004141"/>
    </source>
</evidence>
<dbReference type="EMBL" id="ML995823">
    <property type="protein sequence ID" value="KAF2770869.1"/>
    <property type="molecule type" value="Genomic_DNA"/>
</dbReference>
<evidence type="ECO:0000313" key="8">
    <source>
        <dbReference type="EMBL" id="KAF2770869.1"/>
    </source>
</evidence>
<feature type="transmembrane region" description="Helical" evidence="7">
    <location>
        <begin position="97"/>
        <end position="117"/>
    </location>
</feature>
<protein>
    <recommendedName>
        <fullName evidence="10">GPR1/FUN34/YaaH-class plasma membrane protein</fullName>
    </recommendedName>
</protein>
<name>A0A6G1LE64_9PEZI</name>
<feature type="transmembrane region" description="Helical" evidence="7">
    <location>
        <begin position="124"/>
        <end position="142"/>
    </location>
</feature>
<keyword evidence="4 7" id="KW-1133">Transmembrane helix</keyword>
<comment type="subcellular location">
    <subcellularLocation>
        <location evidence="1">Membrane</location>
        <topology evidence="1">Multi-pass membrane protein</topology>
    </subcellularLocation>
</comment>